<evidence type="ECO:0000256" key="1">
    <source>
        <dbReference type="ARBA" id="ARBA00004496"/>
    </source>
</evidence>
<protein>
    <submittedName>
        <fullName evidence="10">Piwi domain,Ribonuclease H-like domain,PAZ domain</fullName>
    </submittedName>
</protein>
<evidence type="ECO:0000259" key="9">
    <source>
        <dbReference type="PROSITE" id="PS50822"/>
    </source>
</evidence>
<comment type="similarity">
    <text evidence="6">Belongs to the argonaute family. Piwi subfamily.</text>
</comment>
<organism evidence="10 11">
    <name type="scientific">Cinara cedri</name>
    <dbReference type="NCBI Taxonomy" id="506608"/>
    <lineage>
        <taxon>Eukaryota</taxon>
        <taxon>Metazoa</taxon>
        <taxon>Ecdysozoa</taxon>
        <taxon>Arthropoda</taxon>
        <taxon>Hexapoda</taxon>
        <taxon>Insecta</taxon>
        <taxon>Pterygota</taxon>
        <taxon>Neoptera</taxon>
        <taxon>Paraneoptera</taxon>
        <taxon>Hemiptera</taxon>
        <taxon>Sternorrhyncha</taxon>
        <taxon>Aphidomorpha</taxon>
        <taxon>Aphidoidea</taxon>
        <taxon>Aphididae</taxon>
        <taxon>Lachninae</taxon>
        <taxon>Cinara</taxon>
    </lineage>
</organism>
<accession>A0A5E4MA08</accession>
<proteinExistence type="inferred from homology"/>
<evidence type="ECO:0000256" key="4">
    <source>
        <dbReference type="ARBA" id="ARBA00022884"/>
    </source>
</evidence>
<sequence length="888" mass="100260">MPRQQFPRGPAPLNQGFQPRNLNAGNANNNIRAPRPVWHRAAEPPVLGLAARVSDMLRPTPSIRPPILPYRAAVRAVPVPKTIARENIEKAQEVIPVPIGRGSIRGRRIIDTQELFKAARPESSLGATGKQGNTGKKISLVSNYFPITAYAQWSLYQYRVDFNPEEDLIGTKKRLLGQHRERLGGYIFDGTMLFTGTRFDPENFELISKYSTDEEKMVVISVKYTSIIESGDYAYIQVFNLLLRNCMRHLDLKMIGRNFYDPVAKIDLPNHKLQLWPGYEASIGMYEKDILLCAEISTKVMRQETVLDFLNTCANDRQRNKDWMITFQAGVVGTTVMTLYNNETYRIDDIDETVNPYSEFSKKDGTKMTYIDYYKTKWGITIHGDTQPLLVSKNKKSIRRFGLEETLIYLVPELCLMTGLTDAMRNNFNLMKDMAIHTRISPSERMSRLTNFANRLLSKDESVAELQKWNLTLKNGLIDVPGRVLAPESIKLSNRTFDGGPEANWTKHLRCASMFTCPIIQHWVILSPNDYVSGLQTFIHSLQKASKGMSFMLPNPIIVPMQDSRSISYLKQLEITINERNPSMILCIIPSPRGDLYSLIKRKLCIDRAVPSQVVLGKNIQKPNLSVCTKIAIQVNCKIGGAPWLINIPKKGMMIVGYDVCHDSQRKNISYGALVATMGDTHTSYFSCVEHHESGEDLSGHFAAGISKALMKYRNKNGQLPTSVVVYRDGVGDGQISHVQNIEVKLMKNAFETFYGPGSVPFAFVLVTKRISTRFISHSKQGLFPPQNPPPGTIVDSVVTDPKKYDFFLVSQHVTVTPTHYNVIEDTLKLPPDIMQRLTYKLTHMYYNWSGTVRVPAPCQLAHKLAFLTSTALKSSPNSALDELLYFL</sequence>
<dbReference type="Pfam" id="PF02171">
    <property type="entry name" value="Piwi"/>
    <property type="match status" value="1"/>
</dbReference>
<dbReference type="InterPro" id="IPR003165">
    <property type="entry name" value="Piwi"/>
</dbReference>
<evidence type="ECO:0000256" key="3">
    <source>
        <dbReference type="ARBA" id="ARBA00022490"/>
    </source>
</evidence>
<dbReference type="Proteomes" id="UP000325440">
    <property type="component" value="Unassembled WGS sequence"/>
</dbReference>
<dbReference type="GO" id="GO:0005737">
    <property type="term" value="C:cytoplasm"/>
    <property type="evidence" value="ECO:0007669"/>
    <property type="project" value="UniProtKB-SubCell"/>
</dbReference>
<dbReference type="Gene3D" id="2.170.260.10">
    <property type="entry name" value="paz domain"/>
    <property type="match status" value="1"/>
</dbReference>
<dbReference type="InterPro" id="IPR036085">
    <property type="entry name" value="PAZ_dom_sf"/>
</dbReference>
<feature type="domain" description="PAZ" evidence="8">
    <location>
        <begin position="305"/>
        <end position="419"/>
    </location>
</feature>
<dbReference type="Gene3D" id="3.40.50.2300">
    <property type="match status" value="1"/>
</dbReference>
<dbReference type="PANTHER" id="PTHR22891">
    <property type="entry name" value="EUKARYOTIC TRANSLATION INITIATION FACTOR 2C"/>
    <property type="match status" value="1"/>
</dbReference>
<comment type="subcellular location">
    <subcellularLocation>
        <location evidence="1">Cytoplasm</location>
    </subcellularLocation>
</comment>
<evidence type="ECO:0000259" key="8">
    <source>
        <dbReference type="PROSITE" id="PS50821"/>
    </source>
</evidence>
<dbReference type="Pfam" id="PF02170">
    <property type="entry name" value="PAZ"/>
    <property type="match status" value="1"/>
</dbReference>
<dbReference type="FunFam" id="2.170.260.10:FF:000003">
    <property type="entry name" value="Piwi-like RNA-mediated gene silencing 2"/>
    <property type="match status" value="1"/>
</dbReference>
<dbReference type="OrthoDB" id="445936at2759"/>
<dbReference type="GO" id="GO:0034587">
    <property type="term" value="P:piRNA processing"/>
    <property type="evidence" value="ECO:0007669"/>
    <property type="project" value="UniProtKB-ARBA"/>
</dbReference>
<evidence type="ECO:0000256" key="5">
    <source>
        <dbReference type="ARBA" id="ARBA00023158"/>
    </source>
</evidence>
<feature type="compositionally biased region" description="Low complexity" evidence="7">
    <location>
        <begin position="19"/>
        <end position="31"/>
    </location>
</feature>
<reference evidence="10 11" key="1">
    <citation type="submission" date="2019-08" db="EMBL/GenBank/DDBJ databases">
        <authorList>
            <person name="Alioto T."/>
            <person name="Alioto T."/>
            <person name="Gomez Garrido J."/>
        </authorList>
    </citation>
    <scope>NUCLEOTIDE SEQUENCE [LARGE SCALE GENOMIC DNA]</scope>
</reference>
<dbReference type="SMART" id="SM00949">
    <property type="entry name" value="PAZ"/>
    <property type="match status" value="1"/>
</dbReference>
<keyword evidence="5" id="KW-0943">RNA-mediated gene silencing</keyword>
<evidence type="ECO:0000256" key="6">
    <source>
        <dbReference type="ARBA" id="ARBA00038291"/>
    </source>
</evidence>
<dbReference type="InterPro" id="IPR012337">
    <property type="entry name" value="RNaseH-like_sf"/>
</dbReference>
<evidence type="ECO:0000313" key="11">
    <source>
        <dbReference type="Proteomes" id="UP000325440"/>
    </source>
</evidence>
<feature type="domain" description="Piwi" evidence="9">
    <location>
        <begin position="584"/>
        <end position="874"/>
    </location>
</feature>
<dbReference type="Gene3D" id="3.30.420.10">
    <property type="entry name" value="Ribonuclease H-like superfamily/Ribonuclease H"/>
    <property type="match status" value="1"/>
</dbReference>
<keyword evidence="2" id="KW-0217">Developmental protein</keyword>
<dbReference type="SUPFAM" id="SSF101690">
    <property type="entry name" value="PAZ domain"/>
    <property type="match status" value="1"/>
</dbReference>
<dbReference type="CDD" id="cd04658">
    <property type="entry name" value="Piwi_piwi-like_Euk"/>
    <property type="match status" value="1"/>
</dbReference>
<keyword evidence="11" id="KW-1185">Reference proteome</keyword>
<dbReference type="InterPro" id="IPR003100">
    <property type="entry name" value="PAZ_dom"/>
</dbReference>
<feature type="region of interest" description="Disordered" evidence="7">
    <location>
        <begin position="1"/>
        <end position="31"/>
    </location>
</feature>
<evidence type="ECO:0000256" key="7">
    <source>
        <dbReference type="SAM" id="MobiDB-lite"/>
    </source>
</evidence>
<name>A0A5E4MA08_9HEMI</name>
<dbReference type="InterPro" id="IPR036397">
    <property type="entry name" value="RNaseH_sf"/>
</dbReference>
<dbReference type="AlphaFoldDB" id="A0A5E4MA08"/>
<dbReference type="GO" id="GO:0003723">
    <property type="term" value="F:RNA binding"/>
    <property type="evidence" value="ECO:0007669"/>
    <property type="project" value="UniProtKB-KW"/>
</dbReference>
<dbReference type="SMART" id="SM00950">
    <property type="entry name" value="Piwi"/>
    <property type="match status" value="1"/>
</dbReference>
<gene>
    <name evidence="10" type="ORF">CINCED_3A001930</name>
</gene>
<keyword evidence="4" id="KW-0694">RNA-binding</keyword>
<dbReference type="SUPFAM" id="SSF53098">
    <property type="entry name" value="Ribonuclease H-like"/>
    <property type="match status" value="1"/>
</dbReference>
<evidence type="ECO:0000256" key="2">
    <source>
        <dbReference type="ARBA" id="ARBA00022473"/>
    </source>
</evidence>
<dbReference type="CDD" id="cd02845">
    <property type="entry name" value="PAZ_piwi_like"/>
    <property type="match status" value="1"/>
</dbReference>
<dbReference type="PROSITE" id="PS50822">
    <property type="entry name" value="PIWI"/>
    <property type="match status" value="1"/>
</dbReference>
<dbReference type="Pfam" id="PF23278">
    <property type="entry name" value="Piwi_N"/>
    <property type="match status" value="1"/>
</dbReference>
<keyword evidence="3" id="KW-0963">Cytoplasm</keyword>
<dbReference type="EMBL" id="CABPRJ010000042">
    <property type="protein sequence ID" value="VVC26674.1"/>
    <property type="molecule type" value="Genomic_DNA"/>
</dbReference>
<dbReference type="PROSITE" id="PS50821">
    <property type="entry name" value="PAZ"/>
    <property type="match status" value="1"/>
</dbReference>
<evidence type="ECO:0000313" key="10">
    <source>
        <dbReference type="EMBL" id="VVC26674.1"/>
    </source>
</evidence>